<evidence type="ECO:0000256" key="1">
    <source>
        <dbReference type="SAM" id="MobiDB-lite"/>
    </source>
</evidence>
<proteinExistence type="predicted"/>
<keyword evidence="3" id="KW-1185">Reference proteome</keyword>
<feature type="compositionally biased region" description="Low complexity" evidence="1">
    <location>
        <begin position="158"/>
        <end position="173"/>
    </location>
</feature>
<feature type="compositionally biased region" description="Basic and acidic residues" evidence="1">
    <location>
        <begin position="30"/>
        <end position="41"/>
    </location>
</feature>
<dbReference type="Pfam" id="PF17104">
    <property type="entry name" value="YBL010C_LAA2"/>
    <property type="match status" value="1"/>
</dbReference>
<dbReference type="GeneID" id="63766194"/>
<gene>
    <name evidence="2" type="ORF">ASPSYDRAFT_62404</name>
</gene>
<feature type="compositionally biased region" description="Polar residues" evidence="1">
    <location>
        <begin position="420"/>
        <end position="445"/>
    </location>
</feature>
<feature type="compositionally biased region" description="Acidic residues" evidence="1">
    <location>
        <begin position="257"/>
        <end position="288"/>
    </location>
</feature>
<evidence type="ECO:0000313" key="2">
    <source>
        <dbReference type="EMBL" id="OJJ53250.1"/>
    </source>
</evidence>
<accession>A0A1L9T1C0</accession>
<name>A0A1L9T1C0_9EURO</name>
<dbReference type="PANTHER" id="PTHR38698:SF1">
    <property type="entry name" value="FUNGAL PROTEIN"/>
    <property type="match status" value="1"/>
</dbReference>
<dbReference type="STRING" id="1036612.A0A1L9T1C0"/>
<protein>
    <submittedName>
        <fullName evidence="2">Uncharacterized protein</fullName>
    </submittedName>
</protein>
<dbReference type="VEuPathDB" id="FungiDB:ASPSYDRAFT_62404"/>
<dbReference type="InterPro" id="IPR031355">
    <property type="entry name" value="YBL010C/LAA2-like"/>
</dbReference>
<dbReference type="AlphaFoldDB" id="A0A1L9T1C0"/>
<feature type="compositionally biased region" description="Polar residues" evidence="1">
    <location>
        <begin position="230"/>
        <end position="247"/>
    </location>
</feature>
<dbReference type="Proteomes" id="UP000184356">
    <property type="component" value="Unassembled WGS sequence"/>
</dbReference>
<dbReference type="EMBL" id="KV878598">
    <property type="protein sequence ID" value="OJJ53250.1"/>
    <property type="molecule type" value="Genomic_DNA"/>
</dbReference>
<feature type="compositionally biased region" description="Polar residues" evidence="1">
    <location>
        <begin position="292"/>
        <end position="302"/>
    </location>
</feature>
<reference evidence="3" key="1">
    <citation type="journal article" date="2017" name="Genome Biol.">
        <title>Comparative genomics reveals high biological diversity and specific adaptations in the industrially and medically important fungal genus Aspergillus.</title>
        <authorList>
            <person name="de Vries R.P."/>
            <person name="Riley R."/>
            <person name="Wiebenga A."/>
            <person name="Aguilar-Osorio G."/>
            <person name="Amillis S."/>
            <person name="Uchima C.A."/>
            <person name="Anderluh G."/>
            <person name="Asadollahi M."/>
            <person name="Askin M."/>
            <person name="Barry K."/>
            <person name="Battaglia E."/>
            <person name="Bayram O."/>
            <person name="Benocci T."/>
            <person name="Braus-Stromeyer S.A."/>
            <person name="Caldana C."/>
            <person name="Canovas D."/>
            <person name="Cerqueira G.C."/>
            <person name="Chen F."/>
            <person name="Chen W."/>
            <person name="Choi C."/>
            <person name="Clum A."/>
            <person name="Dos Santos R.A."/>
            <person name="Damasio A.R."/>
            <person name="Diallinas G."/>
            <person name="Emri T."/>
            <person name="Fekete E."/>
            <person name="Flipphi M."/>
            <person name="Freyberg S."/>
            <person name="Gallo A."/>
            <person name="Gournas C."/>
            <person name="Habgood R."/>
            <person name="Hainaut M."/>
            <person name="Harispe M.L."/>
            <person name="Henrissat B."/>
            <person name="Hilden K.S."/>
            <person name="Hope R."/>
            <person name="Hossain A."/>
            <person name="Karabika E."/>
            <person name="Karaffa L."/>
            <person name="Karanyi Z."/>
            <person name="Krasevec N."/>
            <person name="Kuo A."/>
            <person name="Kusch H."/>
            <person name="LaButti K."/>
            <person name="Lagendijk E.L."/>
            <person name="Lapidus A."/>
            <person name="Levasseur A."/>
            <person name="Lindquist E."/>
            <person name="Lipzen A."/>
            <person name="Logrieco A.F."/>
            <person name="MacCabe A."/>
            <person name="Maekelae M.R."/>
            <person name="Malavazi I."/>
            <person name="Melin P."/>
            <person name="Meyer V."/>
            <person name="Mielnichuk N."/>
            <person name="Miskei M."/>
            <person name="Molnar A.P."/>
            <person name="Mule G."/>
            <person name="Ngan C.Y."/>
            <person name="Orejas M."/>
            <person name="Orosz E."/>
            <person name="Ouedraogo J.P."/>
            <person name="Overkamp K.M."/>
            <person name="Park H.-S."/>
            <person name="Perrone G."/>
            <person name="Piumi F."/>
            <person name="Punt P.J."/>
            <person name="Ram A.F."/>
            <person name="Ramon A."/>
            <person name="Rauscher S."/>
            <person name="Record E."/>
            <person name="Riano-Pachon D.M."/>
            <person name="Robert V."/>
            <person name="Roehrig J."/>
            <person name="Ruller R."/>
            <person name="Salamov A."/>
            <person name="Salih N.S."/>
            <person name="Samson R.A."/>
            <person name="Sandor E."/>
            <person name="Sanguinetti M."/>
            <person name="Schuetze T."/>
            <person name="Sepcic K."/>
            <person name="Shelest E."/>
            <person name="Sherlock G."/>
            <person name="Sophianopoulou V."/>
            <person name="Squina F.M."/>
            <person name="Sun H."/>
            <person name="Susca A."/>
            <person name="Todd R.B."/>
            <person name="Tsang A."/>
            <person name="Unkles S.E."/>
            <person name="van de Wiele N."/>
            <person name="van Rossen-Uffink D."/>
            <person name="Oliveira J.V."/>
            <person name="Vesth T.C."/>
            <person name="Visser J."/>
            <person name="Yu J.-H."/>
            <person name="Zhou M."/>
            <person name="Andersen M.R."/>
            <person name="Archer D.B."/>
            <person name="Baker S.E."/>
            <person name="Benoit I."/>
            <person name="Brakhage A.A."/>
            <person name="Braus G.H."/>
            <person name="Fischer R."/>
            <person name="Frisvad J.C."/>
            <person name="Goldman G.H."/>
            <person name="Houbraken J."/>
            <person name="Oakley B."/>
            <person name="Pocsi I."/>
            <person name="Scazzocchio C."/>
            <person name="Seiboth B."/>
            <person name="vanKuyk P.A."/>
            <person name="Wortman J."/>
            <person name="Dyer P.S."/>
            <person name="Grigoriev I.V."/>
        </authorList>
    </citation>
    <scope>NUCLEOTIDE SEQUENCE [LARGE SCALE GENOMIC DNA]</scope>
    <source>
        <strain evidence="3">CBS 593.65</strain>
    </source>
</reference>
<evidence type="ECO:0000313" key="3">
    <source>
        <dbReference type="Proteomes" id="UP000184356"/>
    </source>
</evidence>
<feature type="compositionally biased region" description="Polar residues" evidence="1">
    <location>
        <begin position="174"/>
        <end position="184"/>
    </location>
</feature>
<organism evidence="2 3">
    <name type="scientific">Aspergillus sydowii CBS 593.65</name>
    <dbReference type="NCBI Taxonomy" id="1036612"/>
    <lineage>
        <taxon>Eukaryota</taxon>
        <taxon>Fungi</taxon>
        <taxon>Dikarya</taxon>
        <taxon>Ascomycota</taxon>
        <taxon>Pezizomycotina</taxon>
        <taxon>Eurotiomycetes</taxon>
        <taxon>Eurotiomycetidae</taxon>
        <taxon>Eurotiales</taxon>
        <taxon>Aspergillaceae</taxon>
        <taxon>Aspergillus</taxon>
        <taxon>Aspergillus subgen. Nidulantes</taxon>
    </lineage>
</organism>
<feature type="region of interest" description="Disordered" evidence="1">
    <location>
        <begin position="1"/>
        <end position="305"/>
    </location>
</feature>
<dbReference type="RefSeq" id="XP_040697056.1">
    <property type="nucleotide sequence ID" value="XM_040850121.1"/>
</dbReference>
<feature type="compositionally biased region" description="Basic and acidic residues" evidence="1">
    <location>
        <begin position="63"/>
        <end position="73"/>
    </location>
</feature>
<feature type="region of interest" description="Disordered" evidence="1">
    <location>
        <begin position="420"/>
        <end position="467"/>
    </location>
</feature>
<dbReference type="OrthoDB" id="5378975at2759"/>
<sequence>MSERPSPPSSSYLEPPRKSVELEDPGAPDHTSDSDEEHFSDASEGNSRSRSRPESRASPVPRTRVEKVDDVPSHGDIPGTSAYEKRELDAVPDEVEVISRSRSPSTAGQPRRSVTPEGTRIPQTMVEKVDPDQPSYGDVPGTEAYEKRKADAVPDVVTKTSESTGTSGTPTGSDEVNITPTSVPGTLLSEVDTSQNDETLHRGPLAHCRRPSDTLPDTTETVSDPPDPAPQTSSSPDPAHPPQQSKLTGDGLTEAGGGDDFDDFAEGQDDDFGDFDDGFQEPDADLAEPDSVSIQPSQTPTSPYVPPLIDFEAIQSFPDLLTTLEEPLDRLFPASKTALSNQSELEPISNSSAIFSTERSLSLWSQLVAPPPLQPQNWVKSRIRRLFLVSLGVPVDLDEILPASKQKKLILPSINIGGPNSNGQGSLSRSQSLAGKGSQSGPNSPRVSSSATRQRSSRRREPSPPDLDLTLVRRLCATTDAALDGFTDAELQAHVKELEKLTLRASNVLEFWLKRRDGLISEKEAFEGVIENLVSHARRVRK</sequence>
<dbReference type="PANTHER" id="PTHR38698">
    <property type="entry name" value="EXPRESSED PROTEIN"/>
    <property type="match status" value="1"/>
</dbReference>